<dbReference type="PANTHER" id="PTHR40265">
    <property type="entry name" value="BLL2707 PROTEIN"/>
    <property type="match status" value="1"/>
</dbReference>
<dbReference type="Gene3D" id="3.10.180.10">
    <property type="entry name" value="2,3-Dihydroxybiphenyl 1,2-Dioxygenase, domain 1"/>
    <property type="match status" value="1"/>
</dbReference>
<dbReference type="Proteomes" id="UP000001095">
    <property type="component" value="Unassembled WGS sequence"/>
</dbReference>
<dbReference type="InterPro" id="IPR029068">
    <property type="entry name" value="Glyas_Bleomycin-R_OHBP_Dase"/>
</dbReference>
<evidence type="ECO:0000259" key="1">
    <source>
        <dbReference type="Pfam" id="PF13468"/>
    </source>
</evidence>
<evidence type="ECO:0000313" key="2">
    <source>
        <dbReference type="EMBL" id="EKS40327.1"/>
    </source>
</evidence>
<dbReference type="HOGENOM" id="CLU_072991_2_0_5"/>
<dbReference type="InterPro" id="IPR025870">
    <property type="entry name" value="Glyoxalase-like_dom"/>
</dbReference>
<dbReference type="RefSeq" id="WP_002711644.1">
    <property type="nucleotide sequence ID" value="NZ_KB375281.1"/>
</dbReference>
<feature type="domain" description="Glyoxalase-like" evidence="1">
    <location>
        <begin position="5"/>
        <end position="186"/>
    </location>
</feature>
<dbReference type="SUPFAM" id="SSF54593">
    <property type="entry name" value="Glyoxalase/Bleomycin resistance protein/Dihydroxybiphenyl dioxygenase"/>
    <property type="match status" value="1"/>
</dbReference>
<dbReference type="EMBL" id="AGWY01000003">
    <property type="protein sequence ID" value="EKS40327.1"/>
    <property type="molecule type" value="Genomic_DNA"/>
</dbReference>
<dbReference type="Pfam" id="PF13468">
    <property type="entry name" value="Glyoxalase_3"/>
    <property type="match status" value="1"/>
</dbReference>
<dbReference type="CDD" id="cd06587">
    <property type="entry name" value="VOC"/>
    <property type="match status" value="1"/>
</dbReference>
<gene>
    <name evidence="2" type="ORF">HMPREF9696_00778</name>
</gene>
<dbReference type="AlphaFoldDB" id="K8PCH2"/>
<dbReference type="OrthoDB" id="9812467at2"/>
<proteinExistence type="predicted"/>
<comment type="caution">
    <text evidence="2">The sequence shown here is derived from an EMBL/GenBank/DDBJ whole genome shotgun (WGS) entry which is preliminary data.</text>
</comment>
<organism evidence="2 3">
    <name type="scientific">Afipia clevelandensis ATCC 49720</name>
    <dbReference type="NCBI Taxonomy" id="883079"/>
    <lineage>
        <taxon>Bacteria</taxon>
        <taxon>Pseudomonadati</taxon>
        <taxon>Pseudomonadota</taxon>
        <taxon>Alphaproteobacteria</taxon>
        <taxon>Hyphomicrobiales</taxon>
        <taxon>Nitrobacteraceae</taxon>
        <taxon>Afipia</taxon>
    </lineage>
</organism>
<keyword evidence="3" id="KW-1185">Reference proteome</keyword>
<evidence type="ECO:0000313" key="3">
    <source>
        <dbReference type="Proteomes" id="UP000001095"/>
    </source>
</evidence>
<dbReference type="PATRIC" id="fig|883079.3.peg.797"/>
<accession>K8PCH2</accession>
<sequence length="290" mass="30707">MARGLDHIVHAVGDLDAAADFYSRAGFKVGARNKHPWGTHNHVVQFPGFFIEVLTVAEPEKLGDDGLSQHFGIPGRDAIGRGNGFAMLVLESTDSEADVADFARQGIGISKVLPFSRQAVLPDGSATTVGFSLVFAKDTLSPDTTFFTCRQQNPAAFWKPDFQQHPNGASGVLGAVLVAENPADHHIFLEAFTGVRDLHSSSLGVSAKTPRGDIEIMDPVAFRDRFGDVAKQTGEGMSLKALRLAVPDLGALESALRLGGVTSHRSGGRVVVPPQAALGATLIFEASAQI</sequence>
<protein>
    <recommendedName>
        <fullName evidence="1">Glyoxalase-like domain-containing protein</fullName>
    </recommendedName>
</protein>
<name>K8PCH2_9BRAD</name>
<reference evidence="2 3" key="1">
    <citation type="submission" date="2012-04" db="EMBL/GenBank/DDBJ databases">
        <title>The Genome Sequence of Afipia clevelandensis ATCC 49720.</title>
        <authorList>
            <consortium name="The Broad Institute Genome Sequencing Platform"/>
            <person name="Earl A."/>
            <person name="Ward D."/>
            <person name="Feldgarden M."/>
            <person name="Gevers D."/>
            <person name="Huys G."/>
            <person name="Walker B."/>
            <person name="Young S.K."/>
            <person name="Zeng Q."/>
            <person name="Gargeya S."/>
            <person name="Fitzgerald M."/>
            <person name="Haas B."/>
            <person name="Abouelleil A."/>
            <person name="Alvarado L."/>
            <person name="Arachchi H.M."/>
            <person name="Berlin A."/>
            <person name="Chapman S.B."/>
            <person name="Goldberg J."/>
            <person name="Griggs A."/>
            <person name="Gujja S."/>
            <person name="Hansen M."/>
            <person name="Howarth C."/>
            <person name="Imamovic A."/>
            <person name="Larimer J."/>
            <person name="McCowen C."/>
            <person name="Montmayeur A."/>
            <person name="Murphy C."/>
            <person name="Neiman D."/>
            <person name="Pearson M."/>
            <person name="Priest M."/>
            <person name="Roberts A."/>
            <person name="Saif S."/>
            <person name="Shea T."/>
            <person name="Sisk P."/>
            <person name="Sykes S."/>
            <person name="Wortman J."/>
            <person name="Nusbaum C."/>
            <person name="Birren B."/>
        </authorList>
    </citation>
    <scope>NUCLEOTIDE SEQUENCE [LARGE SCALE GENOMIC DNA]</scope>
    <source>
        <strain evidence="2 3">ATCC 49720</strain>
    </source>
</reference>
<dbReference type="PANTHER" id="PTHR40265:SF1">
    <property type="entry name" value="GLYOXALASE-LIKE DOMAIN-CONTAINING PROTEIN"/>
    <property type="match status" value="1"/>
</dbReference>